<evidence type="ECO:0000313" key="2">
    <source>
        <dbReference type="Proteomes" id="UP000618754"/>
    </source>
</evidence>
<sequence>MDGYTRYDVRMSDRRAVIRVNVVDESPAVLAYDDTEVFSVDELRKIAEAILQYNREAKVVFAQCLLDF</sequence>
<reference evidence="1 2" key="1">
    <citation type="submission" date="2020-09" db="EMBL/GenBank/DDBJ databases">
        <title>Novel species of Mucilaginibacter isolated from a glacier on the Tibetan Plateau.</title>
        <authorList>
            <person name="Liu Q."/>
            <person name="Xin Y.-H."/>
        </authorList>
    </citation>
    <scope>NUCLEOTIDE SEQUENCE [LARGE SCALE GENOMIC DNA]</scope>
    <source>
        <strain evidence="1 2">CGMCC 1.13878</strain>
    </source>
</reference>
<evidence type="ECO:0000313" key="1">
    <source>
        <dbReference type="EMBL" id="MBD1385839.1"/>
    </source>
</evidence>
<gene>
    <name evidence="1" type="ORF">IDJ75_11160</name>
</gene>
<dbReference type="EMBL" id="JACWMW010000002">
    <property type="protein sequence ID" value="MBD1385839.1"/>
    <property type="molecule type" value="Genomic_DNA"/>
</dbReference>
<keyword evidence="2" id="KW-1185">Reference proteome</keyword>
<comment type="caution">
    <text evidence="1">The sequence shown here is derived from an EMBL/GenBank/DDBJ whole genome shotgun (WGS) entry which is preliminary data.</text>
</comment>
<accession>A0ABR7X5J5</accession>
<proteinExistence type="predicted"/>
<protein>
    <submittedName>
        <fullName evidence="1">Uncharacterized protein</fullName>
    </submittedName>
</protein>
<name>A0ABR7X5J5_9SPHI</name>
<dbReference type="RefSeq" id="WP_191175693.1">
    <property type="nucleotide sequence ID" value="NZ_JACWMW010000002.1"/>
</dbReference>
<organism evidence="1 2">
    <name type="scientific">Mucilaginibacter rigui</name>
    <dbReference type="NCBI Taxonomy" id="534635"/>
    <lineage>
        <taxon>Bacteria</taxon>
        <taxon>Pseudomonadati</taxon>
        <taxon>Bacteroidota</taxon>
        <taxon>Sphingobacteriia</taxon>
        <taxon>Sphingobacteriales</taxon>
        <taxon>Sphingobacteriaceae</taxon>
        <taxon>Mucilaginibacter</taxon>
    </lineage>
</organism>
<dbReference type="Proteomes" id="UP000618754">
    <property type="component" value="Unassembled WGS sequence"/>
</dbReference>